<dbReference type="SUPFAM" id="SSF56112">
    <property type="entry name" value="Protein kinase-like (PK-like)"/>
    <property type="match status" value="1"/>
</dbReference>
<dbReference type="AlphaFoldDB" id="A0A6J6LKR0"/>
<evidence type="ECO:0000313" key="9">
    <source>
        <dbReference type="EMBL" id="CAB4661668.1"/>
    </source>
</evidence>
<reference evidence="9" key="1">
    <citation type="submission" date="2020-05" db="EMBL/GenBank/DDBJ databases">
        <authorList>
            <person name="Chiriac C."/>
            <person name="Salcher M."/>
            <person name="Ghai R."/>
            <person name="Kavagutti S V."/>
        </authorList>
    </citation>
    <scope>NUCLEOTIDE SEQUENCE</scope>
</reference>
<name>A0A6J6LKR0_9ZZZZ</name>
<dbReference type="EC" id="2.7.1.100" evidence="3"/>
<gene>
    <name evidence="9" type="ORF">UFOPK2254_00789</name>
</gene>
<comment type="subunit">
    <text evidence="2">Homodimer.</text>
</comment>
<evidence type="ECO:0000256" key="1">
    <source>
        <dbReference type="ARBA" id="ARBA00010165"/>
    </source>
</evidence>
<keyword evidence="5" id="KW-0547">Nucleotide-binding</keyword>
<evidence type="ECO:0000256" key="2">
    <source>
        <dbReference type="ARBA" id="ARBA00011738"/>
    </source>
</evidence>
<accession>A0A6J6LKR0</accession>
<dbReference type="Gene3D" id="3.30.200.20">
    <property type="entry name" value="Phosphorylase Kinase, domain 1"/>
    <property type="match status" value="1"/>
</dbReference>
<evidence type="ECO:0000256" key="4">
    <source>
        <dbReference type="ARBA" id="ARBA00022679"/>
    </source>
</evidence>
<keyword evidence="7" id="KW-0067">ATP-binding</keyword>
<evidence type="ECO:0000259" key="8">
    <source>
        <dbReference type="Pfam" id="PF01636"/>
    </source>
</evidence>
<dbReference type="PANTHER" id="PTHR34273:SF2">
    <property type="entry name" value="METHYLTHIORIBOSE KINASE"/>
    <property type="match status" value="1"/>
</dbReference>
<sequence>MDNTYEFLSSSNIESYLTSRPETSSVIDSTSIVEIREVGDGNLNLVFIVKDNQGKGIVLKQALPYVRLVGPSWPMSPDRARIEFETTVIHSLAAKHLVPEIYFYDTDRFIIAMEDLSDHKVWRTALNNGEINHGGAESVGEYIAKVTFATSIFGAGADAHKKGIARAINPEICLITEDLVFTEPYFPGDRNSYLPANEPDAQAIINDEQMVLEMGHLKFTFMTASEALIHGDLHTGSVMVKSDADGNEISTRAFDSEFSFYGPIAFDIGAVFANFYIALARSIALGRTEHISFIETLPTAMWDSFENHFRALWPTRQDKRVFSDRLLDDLMVSWKEDAFGFASAKMARRIVGLAKTSDIETLDPNVREGAARGVLRSAQMLIRERHNHLNVAMMTEKVKSIMQEARTEGDAK</sequence>
<dbReference type="EMBL" id="CAEZWO010000069">
    <property type="protein sequence ID" value="CAB4661668.1"/>
    <property type="molecule type" value="Genomic_DNA"/>
</dbReference>
<keyword evidence="4" id="KW-0808">Transferase</keyword>
<dbReference type="InterPro" id="IPR011009">
    <property type="entry name" value="Kinase-like_dom_sf"/>
</dbReference>
<proteinExistence type="inferred from homology"/>
<comment type="similarity">
    <text evidence="1">Belongs to the methylthioribose kinase family.</text>
</comment>
<dbReference type="NCBIfam" id="TIGR01767">
    <property type="entry name" value="MTRK"/>
    <property type="match status" value="1"/>
</dbReference>
<feature type="domain" description="Aminoglycoside phosphotransferase" evidence="8">
    <location>
        <begin position="34"/>
        <end position="283"/>
    </location>
</feature>
<keyword evidence="6" id="KW-0418">Kinase</keyword>
<dbReference type="GO" id="GO:0046522">
    <property type="term" value="F:S-methyl-5-thioribose kinase activity"/>
    <property type="evidence" value="ECO:0007669"/>
    <property type="project" value="UniProtKB-EC"/>
</dbReference>
<dbReference type="InterPro" id="IPR009212">
    <property type="entry name" value="Methylthioribose_kinase"/>
</dbReference>
<evidence type="ECO:0000256" key="5">
    <source>
        <dbReference type="ARBA" id="ARBA00022741"/>
    </source>
</evidence>
<dbReference type="PANTHER" id="PTHR34273">
    <property type="entry name" value="METHYLTHIORIBOSE KINASE"/>
    <property type="match status" value="1"/>
</dbReference>
<dbReference type="PIRSF" id="PIRSF031134">
    <property type="entry name" value="MTRK"/>
    <property type="match status" value="1"/>
</dbReference>
<dbReference type="Gene3D" id="3.90.1200.10">
    <property type="match status" value="1"/>
</dbReference>
<dbReference type="InterPro" id="IPR002575">
    <property type="entry name" value="Aminoglycoside_PTrfase"/>
</dbReference>
<protein>
    <recommendedName>
        <fullName evidence="3">S-methyl-5-thioribose kinase</fullName>
        <ecNumber evidence="3">2.7.1.100</ecNumber>
    </recommendedName>
</protein>
<evidence type="ECO:0000256" key="6">
    <source>
        <dbReference type="ARBA" id="ARBA00022777"/>
    </source>
</evidence>
<organism evidence="9">
    <name type="scientific">freshwater metagenome</name>
    <dbReference type="NCBI Taxonomy" id="449393"/>
    <lineage>
        <taxon>unclassified sequences</taxon>
        <taxon>metagenomes</taxon>
        <taxon>ecological metagenomes</taxon>
    </lineage>
</organism>
<evidence type="ECO:0000256" key="3">
    <source>
        <dbReference type="ARBA" id="ARBA00012128"/>
    </source>
</evidence>
<dbReference type="GO" id="GO:0005524">
    <property type="term" value="F:ATP binding"/>
    <property type="evidence" value="ECO:0007669"/>
    <property type="project" value="UniProtKB-KW"/>
</dbReference>
<dbReference type="GO" id="GO:0009086">
    <property type="term" value="P:methionine biosynthetic process"/>
    <property type="evidence" value="ECO:0007669"/>
    <property type="project" value="InterPro"/>
</dbReference>
<dbReference type="Pfam" id="PF01636">
    <property type="entry name" value="APH"/>
    <property type="match status" value="1"/>
</dbReference>
<evidence type="ECO:0000256" key="7">
    <source>
        <dbReference type="ARBA" id="ARBA00022840"/>
    </source>
</evidence>